<accession>A0AAW1SS41</accession>
<dbReference type="GO" id="GO:0071014">
    <property type="term" value="C:post-mRNA release spliceosomal complex"/>
    <property type="evidence" value="ECO:0007669"/>
    <property type="project" value="TreeGrafter"/>
</dbReference>
<evidence type="ECO:0000313" key="5">
    <source>
        <dbReference type="EMBL" id="KAK9854475.1"/>
    </source>
</evidence>
<dbReference type="GO" id="GO:0000398">
    <property type="term" value="P:mRNA splicing, via spliceosome"/>
    <property type="evidence" value="ECO:0007669"/>
    <property type="project" value="TreeGrafter"/>
</dbReference>
<dbReference type="InterPro" id="IPR006768">
    <property type="entry name" value="Cwf19-like_C_dom-1"/>
</dbReference>
<feature type="non-terminal residue" evidence="5">
    <location>
        <position position="1"/>
    </location>
</feature>
<feature type="compositionally biased region" description="Basic and acidic residues" evidence="2">
    <location>
        <begin position="125"/>
        <end position="148"/>
    </location>
</feature>
<feature type="compositionally biased region" description="Polar residues" evidence="2">
    <location>
        <begin position="7"/>
        <end position="16"/>
    </location>
</feature>
<evidence type="ECO:0000259" key="3">
    <source>
        <dbReference type="Pfam" id="PF04676"/>
    </source>
</evidence>
<feature type="domain" description="Cwf19-like protein C-terminal" evidence="3">
    <location>
        <begin position="468"/>
        <end position="565"/>
    </location>
</feature>
<dbReference type="PANTHER" id="PTHR12072">
    <property type="entry name" value="CWF19, CELL CYCLE CONTROL PROTEIN"/>
    <property type="match status" value="1"/>
</dbReference>
<dbReference type="Pfam" id="PF04676">
    <property type="entry name" value="CwfJ_C_2"/>
    <property type="match status" value="1"/>
</dbReference>
<feature type="compositionally biased region" description="Basic and acidic residues" evidence="2">
    <location>
        <begin position="72"/>
        <end position="90"/>
    </location>
</feature>
<evidence type="ECO:0000256" key="2">
    <source>
        <dbReference type="SAM" id="MobiDB-lite"/>
    </source>
</evidence>
<dbReference type="Proteomes" id="UP001485043">
    <property type="component" value="Unassembled WGS sequence"/>
</dbReference>
<dbReference type="EMBL" id="JALJOV010001099">
    <property type="protein sequence ID" value="KAK9854475.1"/>
    <property type="molecule type" value="Genomic_DNA"/>
</dbReference>
<comment type="similarity">
    <text evidence="1">Belongs to the CWF19 family.</text>
</comment>
<feature type="domain" description="Cwf19-like C-terminal" evidence="4">
    <location>
        <begin position="336"/>
        <end position="459"/>
    </location>
</feature>
<reference evidence="5 6" key="1">
    <citation type="journal article" date="2024" name="Nat. Commun.">
        <title>Phylogenomics reveals the evolutionary origins of lichenization in chlorophyte algae.</title>
        <authorList>
            <person name="Puginier C."/>
            <person name="Libourel C."/>
            <person name="Otte J."/>
            <person name="Skaloud P."/>
            <person name="Haon M."/>
            <person name="Grisel S."/>
            <person name="Petersen M."/>
            <person name="Berrin J.G."/>
            <person name="Delaux P.M."/>
            <person name="Dal Grande F."/>
            <person name="Keller J."/>
        </authorList>
    </citation>
    <scope>NUCLEOTIDE SEQUENCE [LARGE SCALE GENOMIC DNA]</scope>
    <source>
        <strain evidence="5 6">SAG 2523</strain>
    </source>
</reference>
<dbReference type="InterPro" id="IPR006767">
    <property type="entry name" value="Cwf19-like_C_dom-2"/>
</dbReference>
<sequence>AAHSRRSAQPGNSQGGKRSAYLDDVGTDNARMKRPDDASLSWSSRKGKSSNGGRREESRHDELHGKGGSGGGRERGRHQSSDGHRARSARDPLGARADAEALRSAAPALNKFPTDGSFLDSAMGGEREGPESPDQDRRAGSTSLREHGSSAGARQQPMSRGPDATEGGNKSAAAALRARLLGKAVPAAPASTAASQQPIQRPAMKDTVVLPQVDATGRAMPGEFGRASRASTADDRGGRPRKIQRYGEEGQKERYFADDDSKDLAQLVREQRYGDPGDMDAAFAANVANKARYRQKATDVDDEYDVDGGLDMYEAKRKRGNKEQHAQREKAARIADYKRMTSAQDQCNLCFASPRRSRHLTISIGQSAYLLLPPRARLVPGHCCISTLEHSPSSRAVDDHVWTEIRNFKKCLFQMFAAEGQYVIFMETAMQLQDRRSHAIIDCVPVPAGAFAKAPLFFKQEIEEAESEWSQHHAKRLIDTRAKGLRGSIPANFPYFHVEFGLSAGYVHVIDDESKFDQNLGRSTLIGLLKLPAEDVHQSTRPDSHSAQQKWALEFAKQWDPYDWTKQLA</sequence>
<dbReference type="Pfam" id="PF04677">
    <property type="entry name" value="CwfJ_C_1"/>
    <property type="match status" value="1"/>
</dbReference>
<protein>
    <submittedName>
        <fullName evidence="5">Uncharacterized protein</fullName>
    </submittedName>
</protein>
<feature type="compositionally biased region" description="Low complexity" evidence="2">
    <location>
        <begin position="172"/>
        <end position="198"/>
    </location>
</feature>
<evidence type="ECO:0000256" key="1">
    <source>
        <dbReference type="ARBA" id="ARBA00006795"/>
    </source>
</evidence>
<proteinExistence type="inferred from homology"/>
<dbReference type="InterPro" id="IPR040194">
    <property type="entry name" value="Cwf19-like"/>
</dbReference>
<dbReference type="PANTHER" id="PTHR12072:SF5">
    <property type="entry name" value="CWF19-LIKE PROTEIN 2"/>
    <property type="match status" value="1"/>
</dbReference>
<comment type="caution">
    <text evidence="5">The sequence shown here is derived from an EMBL/GenBank/DDBJ whole genome shotgun (WGS) entry which is preliminary data.</text>
</comment>
<evidence type="ECO:0000313" key="6">
    <source>
        <dbReference type="Proteomes" id="UP001485043"/>
    </source>
</evidence>
<feature type="region of interest" description="Disordered" evidence="2">
    <location>
        <begin position="1"/>
        <end position="252"/>
    </location>
</feature>
<feature type="compositionally biased region" description="Basic and acidic residues" evidence="2">
    <location>
        <begin position="53"/>
        <end position="65"/>
    </location>
</feature>
<name>A0AAW1SS41_9CHLO</name>
<evidence type="ECO:0000259" key="4">
    <source>
        <dbReference type="Pfam" id="PF04677"/>
    </source>
</evidence>
<dbReference type="AlphaFoldDB" id="A0AAW1SS41"/>
<gene>
    <name evidence="5" type="ORF">WJX84_009039</name>
</gene>
<organism evidence="5 6">
    <name type="scientific">Apatococcus fuscideae</name>
    <dbReference type="NCBI Taxonomy" id="2026836"/>
    <lineage>
        <taxon>Eukaryota</taxon>
        <taxon>Viridiplantae</taxon>
        <taxon>Chlorophyta</taxon>
        <taxon>core chlorophytes</taxon>
        <taxon>Trebouxiophyceae</taxon>
        <taxon>Chlorellales</taxon>
        <taxon>Chlorellaceae</taxon>
        <taxon>Apatococcus</taxon>
    </lineage>
</organism>
<feature type="compositionally biased region" description="Low complexity" evidence="2">
    <location>
        <begin position="39"/>
        <end position="52"/>
    </location>
</feature>
<keyword evidence="6" id="KW-1185">Reference proteome</keyword>